<proteinExistence type="predicted"/>
<gene>
    <name evidence="3" type="ORF">E3C22_13400</name>
</gene>
<protein>
    <submittedName>
        <fullName evidence="3">Copper chaperone PCu(A)C</fullName>
    </submittedName>
</protein>
<feature type="region of interest" description="Disordered" evidence="1">
    <location>
        <begin position="146"/>
        <end position="169"/>
    </location>
</feature>
<dbReference type="Pfam" id="PF04314">
    <property type="entry name" value="PCuAC"/>
    <property type="match status" value="1"/>
</dbReference>
<dbReference type="InterPro" id="IPR007410">
    <property type="entry name" value="LpqE-like"/>
</dbReference>
<dbReference type="InterPro" id="IPR036182">
    <property type="entry name" value="PCuAC_sf"/>
</dbReference>
<name>A0A4Y8RG02_9HYPH</name>
<reference evidence="3 4" key="1">
    <citation type="submission" date="2019-03" db="EMBL/GenBank/DDBJ databases">
        <title>Jiella endophytica sp. nov., a novel endophytic bacterium isolated from root of Ficus microcarpa Linn. f.</title>
        <authorList>
            <person name="Tuo L."/>
        </authorList>
    </citation>
    <scope>NUCLEOTIDE SEQUENCE [LARGE SCALE GENOMIC DNA]</scope>
    <source>
        <strain evidence="3 4">CBS5Q-3</strain>
    </source>
</reference>
<dbReference type="PANTHER" id="PTHR36302:SF1">
    <property type="entry name" value="COPPER CHAPERONE PCU(A)C"/>
    <property type="match status" value="1"/>
</dbReference>
<evidence type="ECO:0000256" key="1">
    <source>
        <dbReference type="SAM" id="MobiDB-lite"/>
    </source>
</evidence>
<evidence type="ECO:0000313" key="3">
    <source>
        <dbReference type="EMBL" id="TFF21683.1"/>
    </source>
</evidence>
<evidence type="ECO:0000313" key="4">
    <source>
        <dbReference type="Proteomes" id="UP000298179"/>
    </source>
</evidence>
<dbReference type="Proteomes" id="UP000298179">
    <property type="component" value="Unassembled WGS sequence"/>
</dbReference>
<dbReference type="SUPFAM" id="SSF110087">
    <property type="entry name" value="DR1885-like metal-binding protein"/>
    <property type="match status" value="1"/>
</dbReference>
<dbReference type="OrthoDB" id="9796962at2"/>
<sequence length="169" mass="17741">MRLLTTAIAAASLLAAVASAGAHEYKAGDLEIGHPWSRATLPNAPVAGGYMSITNKGSAPDRLLGGSTPAAASVEVHEMTMEGDVMKMRPLKDGLEIKPGETVTLTPGRFHLMLMKPNKPFKEGERVPLTLTFEKAGKVKVELAVDKPNAKGPEGGQAAMGDMKHEAGK</sequence>
<dbReference type="PANTHER" id="PTHR36302">
    <property type="entry name" value="BLR7088 PROTEIN"/>
    <property type="match status" value="1"/>
</dbReference>
<keyword evidence="2" id="KW-0732">Signal</keyword>
<evidence type="ECO:0000256" key="2">
    <source>
        <dbReference type="SAM" id="SignalP"/>
    </source>
</evidence>
<dbReference type="InterPro" id="IPR058248">
    <property type="entry name" value="Lxx211020-like"/>
</dbReference>
<dbReference type="EMBL" id="SOZD01000004">
    <property type="protein sequence ID" value="TFF21683.1"/>
    <property type="molecule type" value="Genomic_DNA"/>
</dbReference>
<feature type="signal peptide" evidence="2">
    <location>
        <begin position="1"/>
        <end position="22"/>
    </location>
</feature>
<dbReference type="Gene3D" id="2.60.40.1890">
    <property type="entry name" value="PCu(A)C copper chaperone"/>
    <property type="match status" value="1"/>
</dbReference>
<keyword evidence="4" id="KW-1185">Reference proteome</keyword>
<accession>A0A4Y8RG02</accession>
<feature type="chain" id="PRO_5021221430" evidence="2">
    <location>
        <begin position="23"/>
        <end position="169"/>
    </location>
</feature>
<dbReference type="AlphaFoldDB" id="A0A4Y8RG02"/>
<organism evidence="3 4">
    <name type="scientific">Jiella endophytica</name>
    <dbReference type="NCBI Taxonomy" id="2558362"/>
    <lineage>
        <taxon>Bacteria</taxon>
        <taxon>Pseudomonadati</taxon>
        <taxon>Pseudomonadota</taxon>
        <taxon>Alphaproteobacteria</taxon>
        <taxon>Hyphomicrobiales</taxon>
        <taxon>Aurantimonadaceae</taxon>
        <taxon>Jiella</taxon>
    </lineage>
</organism>
<comment type="caution">
    <text evidence="3">The sequence shown here is derived from an EMBL/GenBank/DDBJ whole genome shotgun (WGS) entry which is preliminary data.</text>
</comment>
<dbReference type="RefSeq" id="WP_134762566.1">
    <property type="nucleotide sequence ID" value="NZ_SOZD01000004.1"/>
</dbReference>